<proteinExistence type="predicted"/>
<dbReference type="Proteomes" id="UP000295765">
    <property type="component" value="Unassembled WGS sequence"/>
</dbReference>
<dbReference type="RefSeq" id="WP_132541071.1">
    <property type="nucleotide sequence ID" value="NZ_SLWY01000007.1"/>
</dbReference>
<reference evidence="1 2" key="1">
    <citation type="submission" date="2019-03" db="EMBL/GenBank/DDBJ databases">
        <title>Genomic Encyclopedia of Type Strains, Phase IV (KMG-IV): sequencing the most valuable type-strain genomes for metagenomic binning, comparative biology and taxonomic classification.</title>
        <authorList>
            <person name="Goeker M."/>
        </authorList>
    </citation>
    <scope>NUCLEOTIDE SEQUENCE [LARGE SCALE GENOMIC DNA]</scope>
    <source>
        <strain evidence="1 2">DSM 25287</strain>
    </source>
</reference>
<evidence type="ECO:0000313" key="2">
    <source>
        <dbReference type="Proteomes" id="UP000295765"/>
    </source>
</evidence>
<gene>
    <name evidence="1" type="ORF">EV699_107185</name>
</gene>
<keyword evidence="2" id="KW-1185">Reference proteome</keyword>
<sequence length="169" mass="18371">MASEQELEAALAALAAQLEQAKQETDPERRQRLLDALAPRLLPDPIGMRRNDLLGKIAEKLDRLVTLEIATVVGRPVPNEHGDGYRPPIEADADAMLTRIDLVQGDVTTVIPAEFLADNRKELRDFHAEREQRGHAIIQHNLDALARLLELGRSGTPGSAPAGGGGEPQ</sequence>
<dbReference type="OrthoDB" id="5625658at2"/>
<dbReference type="EMBL" id="SLWY01000007">
    <property type="protein sequence ID" value="TCO81791.1"/>
    <property type="molecule type" value="Genomic_DNA"/>
</dbReference>
<accession>A0A4R2L773</accession>
<name>A0A4R2L773_9GAMM</name>
<dbReference type="AlphaFoldDB" id="A0A4R2L773"/>
<protein>
    <submittedName>
        <fullName evidence="1">Uncharacterized protein</fullName>
    </submittedName>
</protein>
<organism evidence="1 2">
    <name type="scientific">Plasticicumulans lactativorans</name>
    <dbReference type="NCBI Taxonomy" id="1133106"/>
    <lineage>
        <taxon>Bacteria</taxon>
        <taxon>Pseudomonadati</taxon>
        <taxon>Pseudomonadota</taxon>
        <taxon>Gammaproteobacteria</taxon>
        <taxon>Candidatus Competibacteraceae</taxon>
        <taxon>Plasticicumulans</taxon>
    </lineage>
</organism>
<evidence type="ECO:0000313" key="1">
    <source>
        <dbReference type="EMBL" id="TCO81791.1"/>
    </source>
</evidence>
<comment type="caution">
    <text evidence="1">The sequence shown here is derived from an EMBL/GenBank/DDBJ whole genome shotgun (WGS) entry which is preliminary data.</text>
</comment>